<keyword evidence="2" id="KW-0378">Hydrolase</keyword>
<dbReference type="KEGG" id="cau:Caur_0779"/>
<dbReference type="PROSITE" id="PS51257">
    <property type="entry name" value="PROKAR_LIPOPROTEIN"/>
    <property type="match status" value="1"/>
</dbReference>
<dbReference type="InterPro" id="IPR000639">
    <property type="entry name" value="Epox_hydrolase-like"/>
</dbReference>
<dbReference type="PANTHER" id="PTHR43689:SF8">
    <property type="entry name" value="ALPHA_BETA-HYDROLASES SUPERFAMILY PROTEIN"/>
    <property type="match status" value="1"/>
</dbReference>
<proteinExistence type="predicted"/>
<dbReference type="eggNOG" id="COG2267">
    <property type="taxonomic scope" value="Bacteria"/>
</dbReference>
<dbReference type="PANTHER" id="PTHR43689">
    <property type="entry name" value="HYDROLASE"/>
    <property type="match status" value="1"/>
</dbReference>
<evidence type="ECO:0000313" key="3">
    <source>
        <dbReference type="Proteomes" id="UP000002008"/>
    </source>
</evidence>
<evidence type="ECO:0000313" key="2">
    <source>
        <dbReference type="EMBL" id="ABY34017.1"/>
    </source>
</evidence>
<dbReference type="PRINTS" id="PR00412">
    <property type="entry name" value="EPOXHYDRLASE"/>
</dbReference>
<dbReference type="InterPro" id="IPR000073">
    <property type="entry name" value="AB_hydrolase_1"/>
</dbReference>
<dbReference type="Gene3D" id="3.40.50.1820">
    <property type="entry name" value="alpha/beta hydrolase"/>
    <property type="match status" value="1"/>
</dbReference>
<dbReference type="PRINTS" id="PR00111">
    <property type="entry name" value="ABHYDROLASE"/>
</dbReference>
<dbReference type="EMBL" id="CP000909">
    <property type="protein sequence ID" value="ABY34017.1"/>
    <property type="molecule type" value="Genomic_DNA"/>
</dbReference>
<dbReference type="SUPFAM" id="SSF53474">
    <property type="entry name" value="alpha/beta-Hydrolases"/>
    <property type="match status" value="1"/>
</dbReference>
<dbReference type="PATRIC" id="fig|324602.8.peg.888"/>
<dbReference type="InterPro" id="IPR029058">
    <property type="entry name" value="AB_hydrolase_fold"/>
</dbReference>
<dbReference type="AlphaFoldDB" id="A9WG96"/>
<gene>
    <name evidence="2" type="ordered locus">Caur_0779</name>
</gene>
<name>A9WG96_CHLAA</name>
<accession>A9WG96</accession>
<protein>
    <submittedName>
        <fullName evidence="2">Alpha/beta hydrolase fold-containing protein</fullName>
    </submittedName>
</protein>
<dbReference type="FunCoup" id="A9WG96">
    <property type="interactions" value="81"/>
</dbReference>
<dbReference type="STRING" id="324602.Caur_0779"/>
<dbReference type="Proteomes" id="UP000002008">
    <property type="component" value="Chromosome"/>
</dbReference>
<organism evidence="2 3">
    <name type="scientific">Chloroflexus aurantiacus (strain ATCC 29366 / DSM 635 / J-10-fl)</name>
    <dbReference type="NCBI Taxonomy" id="324602"/>
    <lineage>
        <taxon>Bacteria</taxon>
        <taxon>Bacillati</taxon>
        <taxon>Chloroflexota</taxon>
        <taxon>Chloroflexia</taxon>
        <taxon>Chloroflexales</taxon>
        <taxon>Chloroflexineae</taxon>
        <taxon>Chloroflexaceae</taxon>
        <taxon>Chloroflexus</taxon>
    </lineage>
</organism>
<dbReference type="GO" id="GO:0016787">
    <property type="term" value="F:hydrolase activity"/>
    <property type="evidence" value="ECO:0000318"/>
    <property type="project" value="GO_Central"/>
</dbReference>
<feature type="domain" description="AB hydrolase-1" evidence="1">
    <location>
        <begin position="22"/>
        <end position="260"/>
    </location>
</feature>
<dbReference type="ESTHER" id="chlaa-a9wg96">
    <property type="family name" value="Carbon-carbon_bond_hydrolase"/>
</dbReference>
<keyword evidence="3" id="KW-1185">Reference proteome</keyword>
<dbReference type="RefSeq" id="WP_012256673.1">
    <property type="nucleotide sequence ID" value="NC_010175.1"/>
</dbReference>
<evidence type="ECO:0000259" key="1">
    <source>
        <dbReference type="Pfam" id="PF00561"/>
    </source>
</evidence>
<dbReference type="EnsemblBacteria" id="ABY34017">
    <property type="protein sequence ID" value="ABY34017"/>
    <property type="gene ID" value="Caur_0779"/>
</dbReference>
<sequence length="280" mass="30663">MRSRWLRINGYQLHWIEAGQGPAVILLHGFAGSCADWEPTVDWLARQGYRALAVDALGFGRSEKPVNAPYGLHLQSDLYAGLLTALGIERAVFVAHSMGGKYALATALRHPQRIARLVLIATDGFIKPSPLTIIGGWPVLGETILWLSAHPAVVRAFLAAAFHNPEPYLTADLIERGRAAISGTANRRALTALSRRYAATDLTLTGLRARLGELRVPTLLVWGEHDRVFSFDYARIANREIPGSQLVVIPHCGHFPHIEAVRPFRGLLNGFLAPVHSNPS</sequence>
<dbReference type="InParanoid" id="A9WG96"/>
<reference evidence="3" key="1">
    <citation type="journal article" date="2011" name="BMC Genomics">
        <title>Complete genome sequence of the filamentous anoxygenic phototrophic bacterium Chloroflexus aurantiacus.</title>
        <authorList>
            <person name="Tang K.H."/>
            <person name="Barry K."/>
            <person name="Chertkov O."/>
            <person name="Dalin E."/>
            <person name="Han C.S."/>
            <person name="Hauser L.J."/>
            <person name="Honchak B.M."/>
            <person name="Karbach L.E."/>
            <person name="Land M.L."/>
            <person name="Lapidus A."/>
            <person name="Larimer F.W."/>
            <person name="Mikhailova N."/>
            <person name="Pitluck S."/>
            <person name="Pierson B.K."/>
            <person name="Blankenship R.E."/>
        </authorList>
    </citation>
    <scope>NUCLEOTIDE SEQUENCE [LARGE SCALE GENOMIC DNA]</scope>
    <source>
        <strain evidence="3">ATCC 29366 / DSM 635 / J-10-fl</strain>
    </source>
</reference>
<dbReference type="HOGENOM" id="CLU_020336_50_4_0"/>
<dbReference type="Pfam" id="PF00561">
    <property type="entry name" value="Abhydrolase_1"/>
    <property type="match status" value="1"/>
</dbReference>